<dbReference type="GO" id="GO:0005524">
    <property type="term" value="F:ATP binding"/>
    <property type="evidence" value="ECO:0007669"/>
    <property type="project" value="UniProtKB-KW"/>
</dbReference>
<keyword evidence="5 8" id="KW-0418">Kinase</keyword>
<dbReference type="EMBL" id="JASPKY010000124">
    <property type="protein sequence ID" value="KAK9731909.1"/>
    <property type="molecule type" value="Genomic_DNA"/>
</dbReference>
<dbReference type="InterPro" id="IPR027417">
    <property type="entry name" value="P-loop_NTPase"/>
</dbReference>
<evidence type="ECO:0000256" key="1">
    <source>
        <dbReference type="ARBA" id="ARBA00005790"/>
    </source>
</evidence>
<keyword evidence="6" id="KW-0067">ATP-binding</keyword>
<dbReference type="PANTHER" id="PTHR23117">
    <property type="entry name" value="GUANYLATE KINASE-RELATED"/>
    <property type="match status" value="1"/>
</dbReference>
<dbReference type="InterPro" id="IPR008145">
    <property type="entry name" value="GK/Ca_channel_bsu"/>
</dbReference>
<dbReference type="InterPro" id="IPR008144">
    <property type="entry name" value="Guanylate_kin-like_dom"/>
</dbReference>
<dbReference type="PROSITE" id="PS00856">
    <property type="entry name" value="GUANYLATE_KINASE_1"/>
    <property type="match status" value="1"/>
</dbReference>
<dbReference type="Pfam" id="PF00625">
    <property type="entry name" value="Guanylate_kin"/>
    <property type="match status" value="1"/>
</dbReference>
<evidence type="ECO:0000256" key="2">
    <source>
        <dbReference type="ARBA" id="ARBA00012961"/>
    </source>
</evidence>
<dbReference type="EC" id="2.7.4.8" evidence="2"/>
<evidence type="ECO:0000256" key="5">
    <source>
        <dbReference type="ARBA" id="ARBA00022777"/>
    </source>
</evidence>
<dbReference type="InterPro" id="IPR017665">
    <property type="entry name" value="Guanylate_kinase"/>
</dbReference>
<comment type="caution">
    <text evidence="8">The sequence shown here is derived from an EMBL/GenBank/DDBJ whole genome shotgun (WGS) entry which is preliminary data.</text>
</comment>
<evidence type="ECO:0000259" key="7">
    <source>
        <dbReference type="PROSITE" id="PS50052"/>
    </source>
</evidence>
<proteinExistence type="inferred from homology"/>
<accession>A0AAW1LBR1</accession>
<comment type="similarity">
    <text evidence="1">Belongs to the guanylate kinase family.</text>
</comment>
<dbReference type="InterPro" id="IPR020590">
    <property type="entry name" value="Guanylate_kinase_CS"/>
</dbReference>
<keyword evidence="3" id="KW-0808">Transferase</keyword>
<dbReference type="SMART" id="SM00072">
    <property type="entry name" value="GuKc"/>
    <property type="match status" value="1"/>
</dbReference>
<sequence>MIRKILTFTANVFNKELVRRMCSKISRRPLVLCGPSGSGKSTLLRKLMEDFPNSFGFCVSHTTRNPRPGEVNGTHYHFTSRESMLEAIKNNEFIENAEFSGNMYGTSKLAVEHVLSDGKVCVLDIDVQGVKQVRNTDLNPWYIFLKPPSLDELEKRLKARKTETAASLRLRLDVAAKEIEYGIQPGNFDLVLINDDLDHAYKQLKEFVETNMMEKDSILEKKIDEQIIG</sequence>
<dbReference type="Proteomes" id="UP001458880">
    <property type="component" value="Unassembled WGS sequence"/>
</dbReference>
<keyword evidence="4" id="KW-0547">Nucleotide-binding</keyword>
<dbReference type="SUPFAM" id="SSF52540">
    <property type="entry name" value="P-loop containing nucleoside triphosphate hydrolases"/>
    <property type="match status" value="1"/>
</dbReference>
<dbReference type="CDD" id="cd00071">
    <property type="entry name" value="GMPK"/>
    <property type="match status" value="1"/>
</dbReference>
<dbReference type="AlphaFoldDB" id="A0AAW1LBR1"/>
<evidence type="ECO:0000313" key="8">
    <source>
        <dbReference type="EMBL" id="KAK9731909.1"/>
    </source>
</evidence>
<dbReference type="PANTHER" id="PTHR23117:SF13">
    <property type="entry name" value="GUANYLATE KINASE"/>
    <property type="match status" value="1"/>
</dbReference>
<gene>
    <name evidence="8" type="ORF">QE152_g13239</name>
</gene>
<dbReference type="NCBIfam" id="TIGR03263">
    <property type="entry name" value="guanyl_kin"/>
    <property type="match status" value="1"/>
</dbReference>
<organism evidence="8 9">
    <name type="scientific">Popillia japonica</name>
    <name type="common">Japanese beetle</name>
    <dbReference type="NCBI Taxonomy" id="7064"/>
    <lineage>
        <taxon>Eukaryota</taxon>
        <taxon>Metazoa</taxon>
        <taxon>Ecdysozoa</taxon>
        <taxon>Arthropoda</taxon>
        <taxon>Hexapoda</taxon>
        <taxon>Insecta</taxon>
        <taxon>Pterygota</taxon>
        <taxon>Neoptera</taxon>
        <taxon>Endopterygota</taxon>
        <taxon>Coleoptera</taxon>
        <taxon>Polyphaga</taxon>
        <taxon>Scarabaeiformia</taxon>
        <taxon>Scarabaeidae</taxon>
        <taxon>Rutelinae</taxon>
        <taxon>Popillia</taxon>
    </lineage>
</organism>
<evidence type="ECO:0000256" key="3">
    <source>
        <dbReference type="ARBA" id="ARBA00022679"/>
    </source>
</evidence>
<evidence type="ECO:0000256" key="4">
    <source>
        <dbReference type="ARBA" id="ARBA00022741"/>
    </source>
</evidence>
<protein>
    <recommendedName>
        <fullName evidence="2">guanylate kinase</fullName>
        <ecNumber evidence="2">2.7.4.8</ecNumber>
    </recommendedName>
</protein>
<dbReference type="FunFam" id="3.30.63.10:FF:000002">
    <property type="entry name" value="Guanylate kinase 1"/>
    <property type="match status" value="1"/>
</dbReference>
<dbReference type="GO" id="GO:0004385">
    <property type="term" value="F:GMP kinase activity"/>
    <property type="evidence" value="ECO:0007669"/>
    <property type="project" value="UniProtKB-EC"/>
</dbReference>
<dbReference type="FunFam" id="3.40.50.300:FF:000776">
    <property type="entry name" value="Guanylate kinase 2"/>
    <property type="match status" value="1"/>
</dbReference>
<dbReference type="Gene3D" id="3.40.50.300">
    <property type="entry name" value="P-loop containing nucleotide triphosphate hydrolases"/>
    <property type="match status" value="1"/>
</dbReference>
<evidence type="ECO:0000256" key="6">
    <source>
        <dbReference type="ARBA" id="ARBA00022840"/>
    </source>
</evidence>
<dbReference type="GO" id="GO:0005829">
    <property type="term" value="C:cytosol"/>
    <property type="evidence" value="ECO:0007669"/>
    <property type="project" value="TreeGrafter"/>
</dbReference>
<reference evidence="8 9" key="1">
    <citation type="journal article" date="2024" name="BMC Genomics">
        <title>De novo assembly and annotation of Popillia japonica's genome with initial clues to its potential as an invasive pest.</title>
        <authorList>
            <person name="Cucini C."/>
            <person name="Boschi S."/>
            <person name="Funari R."/>
            <person name="Cardaioli E."/>
            <person name="Iannotti N."/>
            <person name="Marturano G."/>
            <person name="Paoli F."/>
            <person name="Bruttini M."/>
            <person name="Carapelli A."/>
            <person name="Frati F."/>
            <person name="Nardi F."/>
        </authorList>
    </citation>
    <scope>NUCLEOTIDE SEQUENCE [LARGE SCALE GENOMIC DNA]</scope>
    <source>
        <strain evidence="8">DMR45628</strain>
    </source>
</reference>
<evidence type="ECO:0000313" key="9">
    <source>
        <dbReference type="Proteomes" id="UP001458880"/>
    </source>
</evidence>
<keyword evidence="9" id="KW-1185">Reference proteome</keyword>
<dbReference type="PROSITE" id="PS50052">
    <property type="entry name" value="GUANYLATE_KINASE_2"/>
    <property type="match status" value="1"/>
</dbReference>
<name>A0AAW1LBR1_POPJA</name>
<feature type="domain" description="Guanylate kinase-like" evidence="7">
    <location>
        <begin position="27"/>
        <end position="209"/>
    </location>
</feature>